<dbReference type="Gene3D" id="1.10.3720.10">
    <property type="entry name" value="MetI-like"/>
    <property type="match status" value="1"/>
</dbReference>
<dbReference type="EMBL" id="JACJID010000002">
    <property type="protein sequence ID" value="MBA8926094.1"/>
    <property type="molecule type" value="Genomic_DNA"/>
</dbReference>
<evidence type="ECO:0000256" key="3">
    <source>
        <dbReference type="ARBA" id="ARBA00022475"/>
    </source>
</evidence>
<evidence type="ECO:0000256" key="4">
    <source>
        <dbReference type="ARBA" id="ARBA00022692"/>
    </source>
</evidence>
<dbReference type="PANTHER" id="PTHR30193:SF41">
    <property type="entry name" value="DIACETYLCHITOBIOSE UPTAKE SYSTEM PERMEASE PROTEIN NGCF"/>
    <property type="match status" value="1"/>
</dbReference>
<feature type="transmembrane region" description="Helical" evidence="7">
    <location>
        <begin position="7"/>
        <end position="29"/>
    </location>
</feature>
<dbReference type="Proteomes" id="UP000517916">
    <property type="component" value="Unassembled WGS sequence"/>
</dbReference>
<sequence length="309" mass="33776">MNHRRLPFVAGFLLVPIVLYAMYVVSPFVQTVFYSFTDWGGFSSEQNFLGLGNYAALLGDEVFQKAVLHNAFLLVLMPLTTILIALFLAFLLNVGGRSDSAGVRGVRGSGTYKVVLFFPQVLSVAIVVVLFQSVFRTDGLGLLNATLIKLGLVDAARPVQWFSNPDLVLWCLLFVMVWSGVGFYMVLFSAAMRSIPREVYEAALLDGAGRAPTFFRITLPLLRDTVSVAWVYLGFIALDGFALVTGLTPESGGGGPNHASELISNVLYRTAFSQGKFGYACAMGVALAVFSLLLAVVQLRVTRRERIEY</sequence>
<evidence type="ECO:0000256" key="1">
    <source>
        <dbReference type="ARBA" id="ARBA00004651"/>
    </source>
</evidence>
<feature type="transmembrane region" description="Helical" evidence="7">
    <location>
        <begin position="226"/>
        <end position="247"/>
    </location>
</feature>
<dbReference type="SUPFAM" id="SSF161098">
    <property type="entry name" value="MetI-like"/>
    <property type="match status" value="1"/>
</dbReference>
<dbReference type="PANTHER" id="PTHR30193">
    <property type="entry name" value="ABC TRANSPORTER PERMEASE PROTEIN"/>
    <property type="match status" value="1"/>
</dbReference>
<dbReference type="InterPro" id="IPR051393">
    <property type="entry name" value="ABC_transporter_permease"/>
</dbReference>
<comment type="subcellular location">
    <subcellularLocation>
        <location evidence="1 7">Cell membrane</location>
        <topology evidence="1 7">Multi-pass membrane protein</topology>
    </subcellularLocation>
</comment>
<evidence type="ECO:0000256" key="2">
    <source>
        <dbReference type="ARBA" id="ARBA00022448"/>
    </source>
</evidence>
<comment type="caution">
    <text evidence="9">The sequence shown here is derived from an EMBL/GenBank/DDBJ whole genome shotgun (WGS) entry which is preliminary data.</text>
</comment>
<keyword evidence="10" id="KW-1185">Reference proteome</keyword>
<dbReference type="RefSeq" id="WP_182837621.1">
    <property type="nucleotide sequence ID" value="NZ_BAAABQ010000009.1"/>
</dbReference>
<protein>
    <submittedName>
        <fullName evidence="9">N-acetylglucosamine transport system permease protein</fullName>
    </submittedName>
</protein>
<organism evidence="9 10">
    <name type="scientific">Kutzneria viridogrisea</name>
    <dbReference type="NCBI Taxonomy" id="47990"/>
    <lineage>
        <taxon>Bacteria</taxon>
        <taxon>Bacillati</taxon>
        <taxon>Actinomycetota</taxon>
        <taxon>Actinomycetes</taxon>
        <taxon>Pseudonocardiales</taxon>
        <taxon>Pseudonocardiaceae</taxon>
        <taxon>Kutzneria</taxon>
    </lineage>
</organism>
<proteinExistence type="inferred from homology"/>
<dbReference type="CDD" id="cd06261">
    <property type="entry name" value="TM_PBP2"/>
    <property type="match status" value="1"/>
</dbReference>
<keyword evidence="5 7" id="KW-1133">Transmembrane helix</keyword>
<evidence type="ECO:0000313" key="9">
    <source>
        <dbReference type="EMBL" id="MBA8926094.1"/>
    </source>
</evidence>
<feature type="domain" description="ABC transmembrane type-1" evidence="8">
    <location>
        <begin position="67"/>
        <end position="298"/>
    </location>
</feature>
<evidence type="ECO:0000259" key="8">
    <source>
        <dbReference type="PROSITE" id="PS50928"/>
    </source>
</evidence>
<feature type="transmembrane region" description="Helical" evidence="7">
    <location>
        <begin position="167"/>
        <end position="187"/>
    </location>
</feature>
<name>A0ABR6BHP0_9PSEU</name>
<dbReference type="Pfam" id="PF00528">
    <property type="entry name" value="BPD_transp_1"/>
    <property type="match status" value="1"/>
</dbReference>
<gene>
    <name evidence="9" type="ORF">BC739_003293</name>
</gene>
<evidence type="ECO:0000256" key="5">
    <source>
        <dbReference type="ARBA" id="ARBA00022989"/>
    </source>
</evidence>
<feature type="transmembrane region" description="Helical" evidence="7">
    <location>
        <begin position="71"/>
        <end position="94"/>
    </location>
</feature>
<evidence type="ECO:0000313" key="10">
    <source>
        <dbReference type="Proteomes" id="UP000517916"/>
    </source>
</evidence>
<feature type="transmembrane region" description="Helical" evidence="7">
    <location>
        <begin position="277"/>
        <end position="297"/>
    </location>
</feature>
<comment type="similarity">
    <text evidence="7">Belongs to the binding-protein-dependent transport system permease family.</text>
</comment>
<dbReference type="InterPro" id="IPR000515">
    <property type="entry name" value="MetI-like"/>
</dbReference>
<evidence type="ECO:0000256" key="7">
    <source>
        <dbReference type="RuleBase" id="RU363032"/>
    </source>
</evidence>
<keyword evidence="6 7" id="KW-0472">Membrane</keyword>
<keyword evidence="3" id="KW-1003">Cell membrane</keyword>
<keyword evidence="2 7" id="KW-0813">Transport</keyword>
<evidence type="ECO:0000256" key="6">
    <source>
        <dbReference type="ARBA" id="ARBA00023136"/>
    </source>
</evidence>
<feature type="transmembrane region" description="Helical" evidence="7">
    <location>
        <begin position="114"/>
        <end position="135"/>
    </location>
</feature>
<reference evidence="9 10" key="1">
    <citation type="submission" date="2020-08" db="EMBL/GenBank/DDBJ databases">
        <title>Genomic Encyclopedia of Archaeal and Bacterial Type Strains, Phase II (KMG-II): from individual species to whole genera.</title>
        <authorList>
            <person name="Goeker M."/>
        </authorList>
    </citation>
    <scope>NUCLEOTIDE SEQUENCE [LARGE SCALE GENOMIC DNA]</scope>
    <source>
        <strain evidence="9 10">DSM 43850</strain>
    </source>
</reference>
<dbReference type="PROSITE" id="PS50928">
    <property type="entry name" value="ABC_TM1"/>
    <property type="match status" value="1"/>
</dbReference>
<keyword evidence="4 7" id="KW-0812">Transmembrane</keyword>
<accession>A0ABR6BHP0</accession>
<dbReference type="InterPro" id="IPR035906">
    <property type="entry name" value="MetI-like_sf"/>
</dbReference>